<keyword evidence="4" id="KW-1003">Cell membrane</keyword>
<accession>A0A5R8KFU7</accession>
<feature type="transmembrane region" description="Helical" evidence="8">
    <location>
        <begin position="35"/>
        <end position="55"/>
    </location>
</feature>
<dbReference type="Proteomes" id="UP000306196">
    <property type="component" value="Unassembled WGS sequence"/>
</dbReference>
<organism evidence="9 10">
    <name type="scientific">Phragmitibacter flavus</name>
    <dbReference type="NCBI Taxonomy" id="2576071"/>
    <lineage>
        <taxon>Bacteria</taxon>
        <taxon>Pseudomonadati</taxon>
        <taxon>Verrucomicrobiota</taxon>
        <taxon>Verrucomicrobiia</taxon>
        <taxon>Verrucomicrobiales</taxon>
        <taxon>Verrucomicrobiaceae</taxon>
        <taxon>Phragmitibacter</taxon>
    </lineage>
</organism>
<dbReference type="InterPro" id="IPR038770">
    <property type="entry name" value="Na+/solute_symporter_sf"/>
</dbReference>
<proteinExistence type="inferred from homology"/>
<name>A0A5R8KFU7_9BACT</name>
<dbReference type="GO" id="GO:0005886">
    <property type="term" value="C:plasma membrane"/>
    <property type="evidence" value="ECO:0007669"/>
    <property type="project" value="UniProtKB-SubCell"/>
</dbReference>
<dbReference type="Pfam" id="PF03547">
    <property type="entry name" value="Mem_trans"/>
    <property type="match status" value="1"/>
</dbReference>
<protein>
    <recommendedName>
        <fullName evidence="11">AEC family transporter</fullName>
    </recommendedName>
</protein>
<evidence type="ECO:0000313" key="10">
    <source>
        <dbReference type="Proteomes" id="UP000306196"/>
    </source>
</evidence>
<feature type="transmembrane region" description="Helical" evidence="8">
    <location>
        <begin position="162"/>
        <end position="179"/>
    </location>
</feature>
<feature type="transmembrane region" description="Helical" evidence="8">
    <location>
        <begin position="102"/>
        <end position="123"/>
    </location>
</feature>
<dbReference type="Gene3D" id="1.20.1530.20">
    <property type="match status" value="1"/>
</dbReference>
<comment type="caution">
    <text evidence="9">The sequence shown here is derived from an EMBL/GenBank/DDBJ whole genome shotgun (WGS) entry which is preliminary data.</text>
</comment>
<feature type="transmembrane region" description="Helical" evidence="8">
    <location>
        <begin position="224"/>
        <end position="247"/>
    </location>
</feature>
<evidence type="ECO:0008006" key="11">
    <source>
        <dbReference type="Google" id="ProtNLM"/>
    </source>
</evidence>
<reference evidence="9 10" key="1">
    <citation type="submission" date="2019-05" db="EMBL/GenBank/DDBJ databases">
        <title>Verrucobacter flavum gen. nov., sp. nov. a new member of the family Verrucomicrobiaceae.</title>
        <authorList>
            <person name="Szuroczki S."/>
            <person name="Abbaszade G."/>
            <person name="Szabo A."/>
            <person name="Felfoldi T."/>
            <person name="Schumann P."/>
            <person name="Boka K."/>
            <person name="Keki Z."/>
            <person name="Toumi M."/>
            <person name="Toth E."/>
        </authorList>
    </citation>
    <scope>NUCLEOTIDE SEQUENCE [LARGE SCALE GENOMIC DNA]</scope>
    <source>
        <strain evidence="9 10">MG-N-17</strain>
    </source>
</reference>
<feature type="transmembrane region" description="Helical" evidence="8">
    <location>
        <begin position="253"/>
        <end position="272"/>
    </location>
</feature>
<feature type="transmembrane region" description="Helical" evidence="8">
    <location>
        <begin position="191"/>
        <end position="212"/>
    </location>
</feature>
<keyword evidence="10" id="KW-1185">Reference proteome</keyword>
<gene>
    <name evidence="9" type="ORF">FEM03_09750</name>
</gene>
<evidence type="ECO:0000313" key="9">
    <source>
        <dbReference type="EMBL" id="TLD71178.1"/>
    </source>
</evidence>
<keyword evidence="5 8" id="KW-0812">Transmembrane</keyword>
<evidence type="ECO:0000256" key="1">
    <source>
        <dbReference type="ARBA" id="ARBA00004651"/>
    </source>
</evidence>
<evidence type="ECO:0000256" key="3">
    <source>
        <dbReference type="ARBA" id="ARBA00022448"/>
    </source>
</evidence>
<comment type="similarity">
    <text evidence="2">Belongs to the auxin efflux carrier (TC 2.A.69) family.</text>
</comment>
<dbReference type="PANTHER" id="PTHR36838:SF3">
    <property type="entry name" value="TRANSPORTER AUXIN EFFLUX CARRIER EC FAMILY"/>
    <property type="match status" value="1"/>
</dbReference>
<dbReference type="OrthoDB" id="9815385at2"/>
<dbReference type="InterPro" id="IPR004776">
    <property type="entry name" value="Mem_transp_PIN-like"/>
</dbReference>
<evidence type="ECO:0000256" key="6">
    <source>
        <dbReference type="ARBA" id="ARBA00022989"/>
    </source>
</evidence>
<dbReference type="EMBL" id="VAUV01000006">
    <property type="protein sequence ID" value="TLD71178.1"/>
    <property type="molecule type" value="Genomic_DNA"/>
</dbReference>
<keyword evidence="6 8" id="KW-1133">Transmembrane helix</keyword>
<feature type="transmembrane region" description="Helical" evidence="8">
    <location>
        <begin position="129"/>
        <end position="150"/>
    </location>
</feature>
<dbReference type="GO" id="GO:0055085">
    <property type="term" value="P:transmembrane transport"/>
    <property type="evidence" value="ECO:0007669"/>
    <property type="project" value="InterPro"/>
</dbReference>
<dbReference type="AlphaFoldDB" id="A0A5R8KFU7"/>
<evidence type="ECO:0000256" key="7">
    <source>
        <dbReference type="ARBA" id="ARBA00023136"/>
    </source>
</evidence>
<feature type="transmembrane region" description="Helical" evidence="8">
    <location>
        <begin position="67"/>
        <end position="90"/>
    </location>
</feature>
<dbReference type="PANTHER" id="PTHR36838">
    <property type="entry name" value="AUXIN EFFLUX CARRIER FAMILY PROTEIN"/>
    <property type="match status" value="1"/>
</dbReference>
<keyword evidence="7 8" id="KW-0472">Membrane</keyword>
<comment type="subcellular location">
    <subcellularLocation>
        <location evidence="1">Cell membrane</location>
        <topology evidence="1">Multi-pass membrane protein</topology>
    </subcellularLocation>
</comment>
<evidence type="ECO:0000256" key="4">
    <source>
        <dbReference type="ARBA" id="ARBA00022475"/>
    </source>
</evidence>
<keyword evidence="3" id="KW-0813">Transport</keyword>
<evidence type="ECO:0000256" key="5">
    <source>
        <dbReference type="ARBA" id="ARBA00022692"/>
    </source>
</evidence>
<sequence length="311" mass="32810">MSLLTILTATLPIYLMMIAGGVARKLRWMPKETDTGVMHLTVRLLFPCLIIERIVGNSALANPSQVLLAAVLGFSIAALAVLVSYLIARLLGMKSGAGARTFGLATGFQNYGFVAIPVTQALFGPDLIGVLFTFSVGVEFAMWTVGVGLLTGFSNAPWRQAVNAPVISTLVALALHYGGAGPYIPEAIHTFLATLGACAIPLSLLLIGGSIADLIGTEPIRWNVAITSALMRQILLPIMMLAIAAAMPISHELKQVLCVQAAMPAAVFTIVISRHYGGHAPTAVLVVLATSFVSLFTIPVAIRFGMRFLGL</sequence>
<feature type="transmembrane region" description="Helical" evidence="8">
    <location>
        <begin position="6"/>
        <end position="23"/>
    </location>
</feature>
<feature type="transmembrane region" description="Helical" evidence="8">
    <location>
        <begin position="284"/>
        <end position="306"/>
    </location>
</feature>
<evidence type="ECO:0000256" key="8">
    <source>
        <dbReference type="SAM" id="Phobius"/>
    </source>
</evidence>
<evidence type="ECO:0000256" key="2">
    <source>
        <dbReference type="ARBA" id="ARBA00010145"/>
    </source>
</evidence>
<dbReference type="RefSeq" id="WP_138086020.1">
    <property type="nucleotide sequence ID" value="NZ_VAUV01000006.1"/>
</dbReference>